<keyword evidence="3" id="KW-0347">Helicase</keyword>
<feature type="compositionally biased region" description="Basic and acidic residues" evidence="5">
    <location>
        <begin position="963"/>
        <end position="973"/>
    </location>
</feature>
<dbReference type="Pfam" id="PF22527">
    <property type="entry name" value="DEXQc_Suv3"/>
    <property type="match status" value="1"/>
</dbReference>
<comment type="caution">
    <text evidence="7">The sequence shown here is derived from an EMBL/GenBank/DDBJ whole genome shotgun (WGS) entry which is preliminary data.</text>
</comment>
<name>A0A365U6T7_9RHOB</name>
<feature type="region of interest" description="Disordered" evidence="5">
    <location>
        <begin position="789"/>
        <end position="988"/>
    </location>
</feature>
<dbReference type="GO" id="GO:0005524">
    <property type="term" value="F:ATP binding"/>
    <property type="evidence" value="ECO:0007669"/>
    <property type="project" value="UniProtKB-KW"/>
</dbReference>
<evidence type="ECO:0000259" key="6">
    <source>
        <dbReference type="PROSITE" id="PS51194"/>
    </source>
</evidence>
<evidence type="ECO:0000256" key="2">
    <source>
        <dbReference type="ARBA" id="ARBA00022801"/>
    </source>
</evidence>
<dbReference type="InterPro" id="IPR001650">
    <property type="entry name" value="Helicase_C-like"/>
</dbReference>
<dbReference type="OrthoDB" id="9807155at2"/>
<evidence type="ECO:0000256" key="1">
    <source>
        <dbReference type="ARBA" id="ARBA00022741"/>
    </source>
</evidence>
<feature type="compositionally biased region" description="Low complexity" evidence="5">
    <location>
        <begin position="821"/>
        <end position="835"/>
    </location>
</feature>
<keyword evidence="2" id="KW-0378">Hydrolase</keyword>
<dbReference type="PANTHER" id="PTHR12131:SF1">
    <property type="entry name" value="ATP-DEPENDENT RNA HELICASE SUPV3L1, MITOCHONDRIAL-RELATED"/>
    <property type="match status" value="1"/>
</dbReference>
<dbReference type="SUPFAM" id="SSF52540">
    <property type="entry name" value="P-loop containing nucleoside triphosphate hydrolases"/>
    <property type="match status" value="2"/>
</dbReference>
<evidence type="ECO:0000313" key="7">
    <source>
        <dbReference type="EMBL" id="RBI83853.1"/>
    </source>
</evidence>
<proteinExistence type="predicted"/>
<feature type="compositionally biased region" description="Low complexity" evidence="5">
    <location>
        <begin position="795"/>
        <end position="815"/>
    </location>
</feature>
<dbReference type="InterPro" id="IPR055206">
    <property type="entry name" value="DEXQc_SUV3"/>
</dbReference>
<dbReference type="GO" id="GO:0004386">
    <property type="term" value="F:helicase activity"/>
    <property type="evidence" value="ECO:0007669"/>
    <property type="project" value="UniProtKB-KW"/>
</dbReference>
<evidence type="ECO:0000313" key="8">
    <source>
        <dbReference type="Proteomes" id="UP000253370"/>
    </source>
</evidence>
<dbReference type="Pfam" id="PF00271">
    <property type="entry name" value="Helicase_C"/>
    <property type="match status" value="1"/>
</dbReference>
<dbReference type="GO" id="GO:0016787">
    <property type="term" value="F:hydrolase activity"/>
    <property type="evidence" value="ECO:0007669"/>
    <property type="project" value="UniProtKB-KW"/>
</dbReference>
<reference evidence="7 8" key="1">
    <citation type="submission" date="2018-07" db="EMBL/GenBank/DDBJ databases">
        <title>Rhodosalinus sp. strain E84T genomic sequence and assembly.</title>
        <authorList>
            <person name="Liu Z.-W."/>
            <person name="Lu D.-C."/>
        </authorList>
    </citation>
    <scope>NUCLEOTIDE SEQUENCE [LARGE SCALE GENOMIC DNA]</scope>
    <source>
        <strain evidence="7 8">E84</strain>
    </source>
</reference>
<dbReference type="InterPro" id="IPR050699">
    <property type="entry name" value="RNA-DNA_Helicase"/>
</dbReference>
<dbReference type="RefSeq" id="WP_113290193.1">
    <property type="nucleotide sequence ID" value="NZ_QNTQ01000014.1"/>
</dbReference>
<evidence type="ECO:0000256" key="5">
    <source>
        <dbReference type="SAM" id="MobiDB-lite"/>
    </source>
</evidence>
<dbReference type="Proteomes" id="UP000253370">
    <property type="component" value="Unassembled WGS sequence"/>
</dbReference>
<feature type="domain" description="Helicase C-terminal" evidence="6">
    <location>
        <begin position="154"/>
        <end position="305"/>
    </location>
</feature>
<keyword evidence="8" id="KW-1185">Reference proteome</keyword>
<dbReference type="Gene3D" id="3.40.50.300">
    <property type="entry name" value="P-loop containing nucleotide triphosphate hydrolases"/>
    <property type="match status" value="2"/>
</dbReference>
<accession>A0A365U6T7</accession>
<gene>
    <name evidence="7" type="ORF">DRV85_14475</name>
</gene>
<evidence type="ECO:0000256" key="4">
    <source>
        <dbReference type="ARBA" id="ARBA00022840"/>
    </source>
</evidence>
<dbReference type="SMART" id="SM00490">
    <property type="entry name" value="HELICc"/>
    <property type="match status" value="1"/>
</dbReference>
<keyword evidence="4" id="KW-0067">ATP-binding</keyword>
<dbReference type="PROSITE" id="PS51194">
    <property type="entry name" value="HELICASE_CTER"/>
    <property type="match status" value="1"/>
</dbReference>
<dbReference type="EMBL" id="QNTQ01000014">
    <property type="protein sequence ID" value="RBI83853.1"/>
    <property type="molecule type" value="Genomic_DNA"/>
</dbReference>
<dbReference type="PANTHER" id="PTHR12131">
    <property type="entry name" value="ATP-DEPENDENT RNA AND DNA HELICASE"/>
    <property type="match status" value="1"/>
</dbReference>
<protein>
    <submittedName>
        <fullName evidence="7">Disulfide oxidoreductase</fullName>
    </submittedName>
</protein>
<feature type="compositionally biased region" description="Basic residues" evidence="5">
    <location>
        <begin position="939"/>
        <end position="949"/>
    </location>
</feature>
<dbReference type="InterPro" id="IPR027417">
    <property type="entry name" value="P-loop_NTPase"/>
</dbReference>
<sequence length="988" mass="107919">MASEGRIVAVLGPTNTGKTHYAIERMLGYRTGVIGLPLRLLAREVYDRIVAARGPSVVALVTGEERIVPPRTQYWVCTVEAMPEGMGADFVAVDEIQLCADPERGHVFTDRLLRMRGQHETLFMGADTMRGPIRALVPRVEFLSRDRMSELAHTGQRKISRMRPRSAIVAFSVESVYAIAELIRRQKGGAAVVMGALSPRTRNAQVALYQNGDVDYLVATDAIGMGLNLDIDHVAFAGLRKFDGRRMRQLAPNELGQIAGRAGRGMSNGSFGTTGEAPPIADEVAEAITNHRFTPVSRVQWRNPRLAFGSPEALIASLEESPPAPLLSRAREADDLRALRMLAAEPDVCARASDARAVRLLWDVCRIPDFRGISHGEHAELLESIFIHLHDGGRVPEDWIARQVSRIDRVEGDIDTLSRRLAFIRTWTYVAQRPGWVEAESHWREATRAVEDRLSDALHAKLTQRFVDRRTSVLMRRLKQKEALLAEVSDNGEVRVEGEFVGRLEGFRFRRDTAAAGQEARTIASAALQALAPHFHLRADRFYNAPDTEIDFTEQGGLMWGEQAVGKLVASDDPLRPRIEVFVDEDAGPEVADKVQRRLMHFMDRKVAALFEPLLAMKRDESLSGRAKGFAFRLVEGFGILPRGGEVAEEVRALDQDARGALRKHGVRFGQFTIFLPALLKPAPTRLRLVLWSLENGLDTFPEAPPPGLVTIPADGSAPRGYAAMAGYRAAGARAVRIDMLERLADMLRAEDTKGGFEAKADMLSITGLTLEQFADLMQGLGYRAVRGERPKARPAPAAPEEVQPVTEAAPAADEVPPDAAPTAADAAPEVAPSAPQQPGQPVAEEPQAGTPAEVVSDASAPAQAEPAPDAGQGEMNDQPQERAPGEAGPEAQVAPTPDPEETEVFYTFTWAGRGRGQARGRPRREQGETRPRGDAPKARGKGKPKGGKPQRDAKPKTFTAGPDRKAKDRIDPDNPFAAALMGLKDKE</sequence>
<dbReference type="AlphaFoldDB" id="A0A365U6T7"/>
<evidence type="ECO:0000256" key="3">
    <source>
        <dbReference type="ARBA" id="ARBA00022806"/>
    </source>
</evidence>
<feature type="compositionally biased region" description="Basic and acidic residues" evidence="5">
    <location>
        <begin position="924"/>
        <end position="938"/>
    </location>
</feature>
<organism evidence="7 8">
    <name type="scientific">Rhodosalinus halophilus</name>
    <dbReference type="NCBI Taxonomy" id="2259333"/>
    <lineage>
        <taxon>Bacteria</taxon>
        <taxon>Pseudomonadati</taxon>
        <taxon>Pseudomonadota</taxon>
        <taxon>Alphaproteobacteria</taxon>
        <taxon>Rhodobacterales</taxon>
        <taxon>Paracoccaceae</taxon>
        <taxon>Rhodosalinus</taxon>
    </lineage>
</organism>
<keyword evidence="1" id="KW-0547">Nucleotide-binding</keyword>